<proteinExistence type="predicted"/>
<dbReference type="Proteomes" id="UP000885847">
    <property type="component" value="Unassembled WGS sequence"/>
</dbReference>
<name>A0A7C0ZE82_UNCW3</name>
<dbReference type="EMBL" id="DQWE01000063">
    <property type="protein sequence ID" value="HDI82442.1"/>
    <property type="molecule type" value="Genomic_DNA"/>
</dbReference>
<reference evidence="1" key="1">
    <citation type="journal article" date="2020" name="mSystems">
        <title>Genome- and Community-Level Interaction Insights into Carbon Utilization and Element Cycling Functions of Hydrothermarchaeota in Hydrothermal Sediment.</title>
        <authorList>
            <person name="Zhou Z."/>
            <person name="Liu Y."/>
            <person name="Xu W."/>
            <person name="Pan J."/>
            <person name="Luo Z.H."/>
            <person name="Li M."/>
        </authorList>
    </citation>
    <scope>NUCLEOTIDE SEQUENCE [LARGE SCALE GENOMIC DNA]</scope>
    <source>
        <strain evidence="1">HyVt-102</strain>
    </source>
</reference>
<accession>A0A7C0ZE82</accession>
<dbReference type="AlphaFoldDB" id="A0A7C0ZE82"/>
<gene>
    <name evidence="1" type="ORF">ENF18_01460</name>
</gene>
<sequence length="701" mass="78139">MPQESSDSKSVGIASFKKQEVSKDNDMWFYYDMGGDTSLYYSWGNNYESELDTYMVWFEPPAPCSVLGGYVVVRNVYDSLTAHVFEVFVAKLNQKIGKKSYDEAFNSSDSPDWFDYKLNGNPQDPVTEPLISSIYYSVVDTIYPGSDTIMHSYINLPVPMPNGDSIFGIGWVRKEWPSDTLGPNAAFMVNFDGASLPTHSVVHSSKTGLEGWYRWYTSSNGIPFHIYAHIKFYGPPSLFITQCDELGNTYSTLPRDVYLEVVHYEANGYIDSVFLYYSLNGSGIWNVEYSTQPVSGDSIDGYYHFVIPGASVGDTVYYYFKAKNTLGDSTFSGMFNYVIKSGRQGYGLYITDGNADFATDILVNLYKVDVWNVAVDGYPDSSVFAFYTSGKGAGKPVIIWNAWGAREISLYNYGCDYSSFAESVYIKEFLDAGEAGFWFIDQDLGFSLLNVLFQDYGTHEIPQTSWVNSYLGIIKLTDDDTSALSGKDSFRITGDSLDPIVGPLFRGVGLQPKGFLHHYTLSCTPSWVGYFDSLKSDVVVDLISESGYKVSIRRENIGSNGSSKAVLQTGYFSYIYDPSNPFDIDTLAADTFVIAYADYFGLLGADKPGEGLTKTFKIFQPLPSIVSKSTTLRLHLPYKSYINIYATDVAGRVVKEIFRGKMEAGLNVIDWNVNTLVPGTYFIVYHANGASKGVRKVVVIK</sequence>
<comment type="caution">
    <text evidence="1">The sequence shown here is derived from an EMBL/GenBank/DDBJ whole genome shotgun (WGS) entry which is preliminary data.</text>
</comment>
<evidence type="ECO:0000313" key="1">
    <source>
        <dbReference type="EMBL" id="HDI82442.1"/>
    </source>
</evidence>
<protein>
    <recommendedName>
        <fullName evidence="2">T9SS type A sorting domain-containing protein</fullName>
    </recommendedName>
</protein>
<evidence type="ECO:0008006" key="2">
    <source>
        <dbReference type="Google" id="ProtNLM"/>
    </source>
</evidence>
<organism evidence="1">
    <name type="scientific">candidate division WOR-3 bacterium</name>
    <dbReference type="NCBI Taxonomy" id="2052148"/>
    <lineage>
        <taxon>Bacteria</taxon>
        <taxon>Bacteria division WOR-3</taxon>
    </lineage>
</organism>